<evidence type="ECO:0000313" key="6">
    <source>
        <dbReference type="EMBL" id="KAG9262837.1"/>
    </source>
</evidence>
<dbReference type="Gene3D" id="2.60.40.10">
    <property type="entry name" value="Immunoglobulins"/>
    <property type="match status" value="2"/>
</dbReference>
<organism evidence="6 7">
    <name type="scientific">Astyanax mexicanus</name>
    <name type="common">Blind cave fish</name>
    <name type="synonym">Astyanax fasciatus mexicanus</name>
    <dbReference type="NCBI Taxonomy" id="7994"/>
    <lineage>
        <taxon>Eukaryota</taxon>
        <taxon>Metazoa</taxon>
        <taxon>Chordata</taxon>
        <taxon>Craniata</taxon>
        <taxon>Vertebrata</taxon>
        <taxon>Euteleostomi</taxon>
        <taxon>Actinopterygii</taxon>
        <taxon>Neopterygii</taxon>
        <taxon>Teleostei</taxon>
        <taxon>Ostariophysi</taxon>
        <taxon>Characiformes</taxon>
        <taxon>Characoidei</taxon>
        <taxon>Acestrorhamphidae</taxon>
        <taxon>Acestrorhamphinae</taxon>
        <taxon>Astyanax</taxon>
    </lineage>
</organism>
<keyword evidence="2" id="KW-0812">Transmembrane</keyword>
<dbReference type="EMBL" id="JAICCE010000021">
    <property type="protein sequence ID" value="KAG9262837.1"/>
    <property type="molecule type" value="Genomic_DNA"/>
</dbReference>
<feature type="domain" description="Immunoglobulin" evidence="5">
    <location>
        <begin position="105"/>
        <end position="207"/>
    </location>
</feature>
<evidence type="ECO:0000256" key="3">
    <source>
        <dbReference type="ARBA" id="ARBA00023136"/>
    </source>
</evidence>
<feature type="region of interest" description="Disordered" evidence="4">
    <location>
        <begin position="207"/>
        <end position="247"/>
    </location>
</feature>
<dbReference type="InterPro" id="IPR013106">
    <property type="entry name" value="Ig_V-set"/>
</dbReference>
<dbReference type="InterPro" id="IPR013783">
    <property type="entry name" value="Ig-like_fold"/>
</dbReference>
<dbReference type="Pfam" id="PF07686">
    <property type="entry name" value="V-set"/>
    <property type="match status" value="1"/>
</dbReference>
<protein>
    <recommendedName>
        <fullName evidence="5">Immunoglobulin domain-containing protein</fullName>
    </recommendedName>
</protein>
<dbReference type="InterPro" id="IPR003599">
    <property type="entry name" value="Ig_sub"/>
</dbReference>
<feature type="domain" description="Immunoglobulin" evidence="5">
    <location>
        <begin position="6"/>
        <end position="97"/>
    </location>
</feature>
<gene>
    <name evidence="6" type="ORF">AMEX_G24756</name>
</gene>
<dbReference type="SMART" id="SM00409">
    <property type="entry name" value="IG"/>
    <property type="match status" value="2"/>
</dbReference>
<keyword evidence="3" id="KW-0472">Membrane</keyword>
<evidence type="ECO:0000313" key="7">
    <source>
        <dbReference type="Proteomes" id="UP000752171"/>
    </source>
</evidence>
<evidence type="ECO:0000259" key="5">
    <source>
        <dbReference type="SMART" id="SM00409"/>
    </source>
</evidence>
<dbReference type="SUPFAM" id="SSF48726">
    <property type="entry name" value="Immunoglobulin"/>
    <property type="match status" value="2"/>
</dbReference>
<dbReference type="InterPro" id="IPR050671">
    <property type="entry name" value="CD300_family_receptors"/>
</dbReference>
<evidence type="ECO:0000256" key="1">
    <source>
        <dbReference type="ARBA" id="ARBA00004370"/>
    </source>
</evidence>
<sequence length="306" mass="34295">AGPVGCFDVIGFSGGSVTIYCHHEQYKGSDKYFCKEKTEQCMYVKTQNTWLHRGTFSLYESSGVLIVIYRDLSLEDAGLYQCGETGRWNHTVNLRVKTDPCCLGPKTVIGHLGENVTINCSYPKEFRRNYKSFDKLKNKSLIEVIHTSDSQKGRFSISEDRRSRVISVRISDVIKEDDGAVYYCGAAEGGESVSFDSHFSEIHLQVSESKPNTNQSDSVYQSLNPNTNQSDSVYQSLNPNTNQSDSVYQSLNLNTNQSDSVYQSLNPNTNQSDSVYQSLNLNTNQSDSVYQSLNPNTNQSDSVYES</sequence>
<dbReference type="PANTHER" id="PTHR11860">
    <property type="entry name" value="POLYMERIC-IMMUNOGLOBULIN RECEPTOR"/>
    <property type="match status" value="1"/>
</dbReference>
<dbReference type="PANTHER" id="PTHR11860:SF87">
    <property type="entry name" value="CMRF35-LIKE MOLECULE 8"/>
    <property type="match status" value="1"/>
</dbReference>
<comment type="caution">
    <text evidence="6">The sequence shown here is derived from an EMBL/GenBank/DDBJ whole genome shotgun (WGS) entry which is preliminary data.</text>
</comment>
<dbReference type="GO" id="GO:0005886">
    <property type="term" value="C:plasma membrane"/>
    <property type="evidence" value="ECO:0007669"/>
    <property type="project" value="TreeGrafter"/>
</dbReference>
<dbReference type="Proteomes" id="UP000752171">
    <property type="component" value="Unassembled WGS sequence"/>
</dbReference>
<proteinExistence type="predicted"/>
<dbReference type="AlphaFoldDB" id="A0A8T2KVZ3"/>
<dbReference type="InterPro" id="IPR036179">
    <property type="entry name" value="Ig-like_dom_sf"/>
</dbReference>
<feature type="non-terminal residue" evidence="6">
    <location>
        <position position="1"/>
    </location>
</feature>
<feature type="region of interest" description="Disordered" evidence="4">
    <location>
        <begin position="286"/>
        <end position="306"/>
    </location>
</feature>
<evidence type="ECO:0000256" key="2">
    <source>
        <dbReference type="ARBA" id="ARBA00022692"/>
    </source>
</evidence>
<reference evidence="6 7" key="1">
    <citation type="submission" date="2021-07" db="EMBL/GenBank/DDBJ databases">
        <authorList>
            <person name="Imarazene B."/>
            <person name="Zahm M."/>
            <person name="Klopp C."/>
            <person name="Cabau C."/>
            <person name="Beille S."/>
            <person name="Jouanno E."/>
            <person name="Castinel A."/>
            <person name="Lluch J."/>
            <person name="Gil L."/>
            <person name="Kuchtly C."/>
            <person name="Lopez Roques C."/>
            <person name="Donnadieu C."/>
            <person name="Parrinello H."/>
            <person name="Journot L."/>
            <person name="Du K."/>
            <person name="Schartl M."/>
            <person name="Retaux S."/>
            <person name="Guiguen Y."/>
        </authorList>
    </citation>
    <scope>NUCLEOTIDE SEQUENCE [LARGE SCALE GENOMIC DNA]</scope>
    <source>
        <strain evidence="6">Pach_M1</strain>
        <tissue evidence="6">Testis</tissue>
    </source>
</reference>
<name>A0A8T2KVZ3_ASTMX</name>
<accession>A0A8T2KVZ3</accession>
<evidence type="ECO:0000256" key="4">
    <source>
        <dbReference type="SAM" id="MobiDB-lite"/>
    </source>
</evidence>
<dbReference type="GO" id="GO:0004888">
    <property type="term" value="F:transmembrane signaling receptor activity"/>
    <property type="evidence" value="ECO:0007669"/>
    <property type="project" value="TreeGrafter"/>
</dbReference>
<comment type="subcellular location">
    <subcellularLocation>
        <location evidence="1">Membrane</location>
    </subcellularLocation>
</comment>